<feature type="transmembrane region" description="Helical" evidence="1">
    <location>
        <begin position="200"/>
        <end position="220"/>
    </location>
</feature>
<comment type="caution">
    <text evidence="2">The sequence shown here is derived from an EMBL/GenBank/DDBJ whole genome shotgun (WGS) entry which is preliminary data.</text>
</comment>
<keyword evidence="1" id="KW-0812">Transmembrane</keyword>
<evidence type="ECO:0000256" key="1">
    <source>
        <dbReference type="SAM" id="Phobius"/>
    </source>
</evidence>
<accession>A0ABW4TI81</accession>
<feature type="transmembrane region" description="Helical" evidence="1">
    <location>
        <begin position="12"/>
        <end position="30"/>
    </location>
</feature>
<reference evidence="3" key="1">
    <citation type="journal article" date="2019" name="Int. J. Syst. Evol. Microbiol.">
        <title>The Global Catalogue of Microorganisms (GCM) 10K type strain sequencing project: providing services to taxonomists for standard genome sequencing and annotation.</title>
        <authorList>
            <consortium name="The Broad Institute Genomics Platform"/>
            <consortium name="The Broad Institute Genome Sequencing Center for Infectious Disease"/>
            <person name="Wu L."/>
            <person name="Ma J."/>
        </authorList>
    </citation>
    <scope>NUCLEOTIDE SEQUENCE [LARGE SCALE GENOMIC DNA]</scope>
    <source>
        <strain evidence="3">CGMCC 1.12477</strain>
    </source>
</reference>
<dbReference type="Pfam" id="PF14808">
    <property type="entry name" value="TMEM164"/>
    <property type="match status" value="1"/>
</dbReference>
<organism evidence="2 3">
    <name type="scientific">Nocardioides aestuarii</name>
    <dbReference type="NCBI Taxonomy" id="252231"/>
    <lineage>
        <taxon>Bacteria</taxon>
        <taxon>Bacillati</taxon>
        <taxon>Actinomycetota</taxon>
        <taxon>Actinomycetes</taxon>
        <taxon>Propionibacteriales</taxon>
        <taxon>Nocardioidaceae</taxon>
        <taxon>Nocardioides</taxon>
    </lineage>
</organism>
<dbReference type="Proteomes" id="UP001597351">
    <property type="component" value="Unassembled WGS sequence"/>
</dbReference>
<dbReference type="RefSeq" id="WP_343915763.1">
    <property type="nucleotide sequence ID" value="NZ_BAAAJT010000002.1"/>
</dbReference>
<name>A0ABW4TI81_9ACTN</name>
<dbReference type="InterPro" id="IPR011737">
    <property type="entry name" value="CHP02206_TP0381"/>
</dbReference>
<dbReference type="NCBIfam" id="TIGR02206">
    <property type="entry name" value="intg_mem_TP0381"/>
    <property type="match status" value="1"/>
</dbReference>
<proteinExistence type="predicted"/>
<evidence type="ECO:0000313" key="2">
    <source>
        <dbReference type="EMBL" id="MFD1945346.1"/>
    </source>
</evidence>
<evidence type="ECO:0000313" key="3">
    <source>
        <dbReference type="Proteomes" id="UP001597351"/>
    </source>
</evidence>
<dbReference type="EMBL" id="JBHUGD010000001">
    <property type="protein sequence ID" value="MFD1945346.1"/>
    <property type="molecule type" value="Genomic_DNA"/>
</dbReference>
<sequence length="244" mass="27113">MDSRFEAFGTSHVVMLVLFVVAIPVVVWWGRRVRGTGGEERSRRIVAVGIVATALPLQVLQLLPSDWDFATSLPLQLCDLAWMVAVVGLWTRAPWAAALTYYWGLTLTTQAMLTPALVQDFPHPRYIGFWVMHLLVVWAAIYLTVGLGIRPTWRLYALTVGLTSVWVTVVMTFNTVVDTNYGYLNAKPGTGSALDLLGPWPWYVVIEVVVVAAVWALITLPWTRTGVGHLDLPRGAEDPSSLRR</sequence>
<protein>
    <submittedName>
        <fullName evidence="2">TIGR02206 family membrane protein</fullName>
    </submittedName>
</protein>
<gene>
    <name evidence="2" type="ORF">ACFSDE_00965</name>
</gene>
<keyword evidence="1" id="KW-0472">Membrane</keyword>
<feature type="transmembrane region" description="Helical" evidence="1">
    <location>
        <begin position="42"/>
        <end position="63"/>
    </location>
</feature>
<keyword evidence="1" id="KW-1133">Transmembrane helix</keyword>
<feature type="transmembrane region" description="Helical" evidence="1">
    <location>
        <begin position="156"/>
        <end position="177"/>
    </location>
</feature>
<keyword evidence="3" id="KW-1185">Reference proteome</keyword>
<feature type="transmembrane region" description="Helical" evidence="1">
    <location>
        <begin position="130"/>
        <end position="149"/>
    </location>
</feature>